<dbReference type="InterPro" id="IPR050155">
    <property type="entry name" value="HAD-like_hydrolase_sf"/>
</dbReference>
<dbReference type="STRING" id="1798512.A3A39_01090"/>
<dbReference type="SUPFAM" id="SSF56784">
    <property type="entry name" value="HAD-like"/>
    <property type="match status" value="1"/>
</dbReference>
<gene>
    <name evidence="1" type="ORF">A3A39_01090</name>
</gene>
<accession>A0A1F6F2A2</accession>
<dbReference type="InterPro" id="IPR006439">
    <property type="entry name" value="HAD-SF_hydro_IA"/>
</dbReference>
<sequence length="221" mass="25182">MRGRKFVLFDFDGVIADSYEVGFATARKLCVRITDEEYQRVFEGNAYEEHHIFMARPHGPECHHDLDWFSIFTPAFEERAKLFPGMREVVEKLSHEYVLVIVSSTITSPIQGFLEKYRIGRYFSEVMGADVHTGKREKIQMIFEKYKTSAAECIFITDTLGDMREAKAAGVGAIGVSWGFHPRETLQKGEPLRVVESPKEIVPAVDSYFAQLGSERNIAMT</sequence>
<dbReference type="NCBIfam" id="TIGR01549">
    <property type="entry name" value="HAD-SF-IA-v1"/>
    <property type="match status" value="1"/>
</dbReference>
<dbReference type="GO" id="GO:0006281">
    <property type="term" value="P:DNA repair"/>
    <property type="evidence" value="ECO:0007669"/>
    <property type="project" value="TreeGrafter"/>
</dbReference>
<dbReference type="InterPro" id="IPR041492">
    <property type="entry name" value="HAD_2"/>
</dbReference>
<evidence type="ECO:0000313" key="2">
    <source>
        <dbReference type="Proteomes" id="UP000177372"/>
    </source>
</evidence>
<dbReference type="PANTHER" id="PTHR43434">
    <property type="entry name" value="PHOSPHOGLYCOLATE PHOSPHATASE"/>
    <property type="match status" value="1"/>
</dbReference>
<protein>
    <recommendedName>
        <fullName evidence="3">FCP1 homology domain-containing protein</fullName>
    </recommendedName>
</protein>
<evidence type="ECO:0000313" key="1">
    <source>
        <dbReference type="EMBL" id="OGG79961.1"/>
    </source>
</evidence>
<dbReference type="InterPro" id="IPR023198">
    <property type="entry name" value="PGP-like_dom2"/>
</dbReference>
<evidence type="ECO:0008006" key="3">
    <source>
        <dbReference type="Google" id="ProtNLM"/>
    </source>
</evidence>
<dbReference type="GO" id="GO:0005829">
    <property type="term" value="C:cytosol"/>
    <property type="evidence" value="ECO:0007669"/>
    <property type="project" value="TreeGrafter"/>
</dbReference>
<dbReference type="SFLD" id="SFLDS00003">
    <property type="entry name" value="Haloacid_Dehalogenase"/>
    <property type="match status" value="1"/>
</dbReference>
<dbReference type="SFLD" id="SFLDG01129">
    <property type="entry name" value="C1.5:_HAD__Beta-PGM__Phosphata"/>
    <property type="match status" value="1"/>
</dbReference>
<dbReference type="EMBL" id="MFLZ01000015">
    <property type="protein sequence ID" value="OGG79961.1"/>
    <property type="molecule type" value="Genomic_DNA"/>
</dbReference>
<dbReference type="Pfam" id="PF13419">
    <property type="entry name" value="HAD_2"/>
    <property type="match status" value="1"/>
</dbReference>
<dbReference type="Gene3D" id="3.40.50.1000">
    <property type="entry name" value="HAD superfamily/HAD-like"/>
    <property type="match status" value="1"/>
</dbReference>
<dbReference type="InterPro" id="IPR036412">
    <property type="entry name" value="HAD-like_sf"/>
</dbReference>
<dbReference type="InterPro" id="IPR023214">
    <property type="entry name" value="HAD_sf"/>
</dbReference>
<organism evidence="1 2">
    <name type="scientific">Candidatus Kaiserbacteria bacterium RIFCSPLOWO2_01_FULL_54_13</name>
    <dbReference type="NCBI Taxonomy" id="1798512"/>
    <lineage>
        <taxon>Bacteria</taxon>
        <taxon>Candidatus Kaiseribacteriota</taxon>
    </lineage>
</organism>
<dbReference type="PANTHER" id="PTHR43434:SF13">
    <property type="entry name" value="PHOSPHOGLYCOLATE PHOSPHATASE"/>
    <property type="match status" value="1"/>
</dbReference>
<dbReference type="GO" id="GO:0008967">
    <property type="term" value="F:phosphoglycolate phosphatase activity"/>
    <property type="evidence" value="ECO:0007669"/>
    <property type="project" value="TreeGrafter"/>
</dbReference>
<name>A0A1F6F2A2_9BACT</name>
<proteinExistence type="predicted"/>
<reference evidence="1 2" key="1">
    <citation type="journal article" date="2016" name="Nat. Commun.">
        <title>Thousands of microbial genomes shed light on interconnected biogeochemical processes in an aquifer system.</title>
        <authorList>
            <person name="Anantharaman K."/>
            <person name="Brown C.T."/>
            <person name="Hug L.A."/>
            <person name="Sharon I."/>
            <person name="Castelle C.J."/>
            <person name="Probst A.J."/>
            <person name="Thomas B.C."/>
            <person name="Singh A."/>
            <person name="Wilkins M.J."/>
            <person name="Karaoz U."/>
            <person name="Brodie E.L."/>
            <person name="Williams K.H."/>
            <person name="Hubbard S.S."/>
            <person name="Banfield J.F."/>
        </authorList>
    </citation>
    <scope>NUCLEOTIDE SEQUENCE [LARGE SCALE GENOMIC DNA]</scope>
</reference>
<dbReference type="AlphaFoldDB" id="A0A1F6F2A2"/>
<comment type="caution">
    <text evidence="1">The sequence shown here is derived from an EMBL/GenBank/DDBJ whole genome shotgun (WGS) entry which is preliminary data.</text>
</comment>
<dbReference type="Proteomes" id="UP000177372">
    <property type="component" value="Unassembled WGS sequence"/>
</dbReference>
<dbReference type="Gene3D" id="1.10.150.240">
    <property type="entry name" value="Putative phosphatase, domain 2"/>
    <property type="match status" value="1"/>
</dbReference>